<reference evidence="1 2" key="1">
    <citation type="submission" date="2019-02" db="EMBL/GenBank/DDBJ databases">
        <title>WGS of Pseudoxanthomonas species novum from clinical isolates.</title>
        <authorList>
            <person name="Bernier A.-M."/>
            <person name="Bernard K."/>
            <person name="Vachon A."/>
        </authorList>
    </citation>
    <scope>NUCLEOTIDE SEQUENCE [LARGE SCALE GENOMIC DNA]</scope>
    <source>
        <strain evidence="1 2">NML171200</strain>
    </source>
</reference>
<organism evidence="1 2">
    <name type="scientific">Pseudoxanthomonas winnipegensis</name>
    <dbReference type="NCBI Taxonomy" id="2480810"/>
    <lineage>
        <taxon>Bacteria</taxon>
        <taxon>Pseudomonadati</taxon>
        <taxon>Pseudomonadota</taxon>
        <taxon>Gammaproteobacteria</taxon>
        <taxon>Lysobacterales</taxon>
        <taxon>Lysobacteraceae</taxon>
        <taxon>Pseudoxanthomonas</taxon>
    </lineage>
</organism>
<accession>A0A4Q8L4D2</accession>
<dbReference type="Proteomes" id="UP000292627">
    <property type="component" value="Unassembled WGS sequence"/>
</dbReference>
<protein>
    <submittedName>
        <fullName evidence="1">Uncharacterized protein</fullName>
    </submittedName>
</protein>
<name>A0A4Q8L4D2_9GAMM</name>
<sequence>MTRSFVAQAKLRARGGVEVIDNPETAAIRAYQLRSMEPCGRRELLRRVLCTLSDIAQSRPEFRLRIHAMDLSPATFAAGGVIAFLEGAPEWDVQAHDALKEARLSLHRCERRSGRHE</sequence>
<dbReference type="RefSeq" id="WP_130553191.1">
    <property type="nucleotide sequence ID" value="NZ_SHMC01000013.1"/>
</dbReference>
<dbReference type="AlphaFoldDB" id="A0A4Q8L4D2"/>
<comment type="caution">
    <text evidence="1">The sequence shown here is derived from an EMBL/GenBank/DDBJ whole genome shotgun (WGS) entry which is preliminary data.</text>
</comment>
<evidence type="ECO:0000313" key="2">
    <source>
        <dbReference type="Proteomes" id="UP000292627"/>
    </source>
</evidence>
<proteinExistence type="predicted"/>
<evidence type="ECO:0000313" key="1">
    <source>
        <dbReference type="EMBL" id="TAA19109.1"/>
    </source>
</evidence>
<dbReference type="EMBL" id="SHMC01000013">
    <property type="protein sequence ID" value="TAA19109.1"/>
    <property type="molecule type" value="Genomic_DNA"/>
</dbReference>
<gene>
    <name evidence="1" type="ORF">EA660_19980</name>
</gene>